<gene>
    <name evidence="2" type="ORF">myaer102_43310</name>
</gene>
<dbReference type="InterPro" id="IPR004045">
    <property type="entry name" value="Glutathione_S-Trfase_N"/>
</dbReference>
<dbReference type="Proteomes" id="UP000278152">
    <property type="component" value="Chromosome"/>
</dbReference>
<accession>A0A3G9K2J1</accession>
<protein>
    <recommendedName>
        <fullName evidence="1">GST N-terminal domain-containing protein</fullName>
    </recommendedName>
</protein>
<dbReference type="CDD" id="cd00570">
    <property type="entry name" value="GST_N_family"/>
    <property type="match status" value="1"/>
</dbReference>
<dbReference type="Gene3D" id="1.20.1050.10">
    <property type="match status" value="1"/>
</dbReference>
<dbReference type="Gene3D" id="3.40.30.10">
    <property type="entry name" value="Glutaredoxin"/>
    <property type="match status" value="1"/>
</dbReference>
<proteinExistence type="predicted"/>
<dbReference type="Pfam" id="PF13417">
    <property type="entry name" value="GST_N_3"/>
    <property type="match status" value="1"/>
</dbReference>
<dbReference type="PANTHER" id="PTHR42673:SF4">
    <property type="entry name" value="MALEYLACETOACETATE ISOMERASE"/>
    <property type="match status" value="1"/>
</dbReference>
<dbReference type="KEGG" id="mvz:myaer102_43310"/>
<dbReference type="GO" id="GO:0004364">
    <property type="term" value="F:glutathione transferase activity"/>
    <property type="evidence" value="ECO:0007669"/>
    <property type="project" value="TreeGrafter"/>
</dbReference>
<dbReference type="SUPFAM" id="SSF52833">
    <property type="entry name" value="Thioredoxin-like"/>
    <property type="match status" value="1"/>
</dbReference>
<feature type="domain" description="GST N-terminal" evidence="1">
    <location>
        <begin position="11"/>
        <end position="90"/>
    </location>
</feature>
<dbReference type="GO" id="GO:0016034">
    <property type="term" value="F:maleylacetoacetate isomerase activity"/>
    <property type="evidence" value="ECO:0007669"/>
    <property type="project" value="TreeGrafter"/>
</dbReference>
<dbReference type="PANTHER" id="PTHR42673">
    <property type="entry name" value="MALEYLACETOACETATE ISOMERASE"/>
    <property type="match status" value="1"/>
</dbReference>
<reference evidence="2 3" key="1">
    <citation type="submission" date="2018-11" db="EMBL/GenBank/DDBJ databases">
        <title>Complete genome sequence of Microcystis aeruginosa NIES-102.</title>
        <authorList>
            <person name="Yamaguchi H."/>
            <person name="Suzuki S."/>
            <person name="Kawachi M."/>
        </authorList>
    </citation>
    <scope>NUCLEOTIDE SEQUENCE [LARGE SCALE GENOMIC DNA]</scope>
    <source>
        <strain evidence="2 3">NIES-102</strain>
    </source>
</reference>
<evidence type="ECO:0000259" key="1">
    <source>
        <dbReference type="PROSITE" id="PS50404"/>
    </source>
</evidence>
<dbReference type="GO" id="GO:0006559">
    <property type="term" value="P:L-phenylalanine catabolic process"/>
    <property type="evidence" value="ECO:0007669"/>
    <property type="project" value="TreeGrafter"/>
</dbReference>
<dbReference type="AlphaFoldDB" id="A0A3G9K2J1"/>
<dbReference type="InterPro" id="IPR004046">
    <property type="entry name" value="GST_C"/>
</dbReference>
<sequence length="231" mass="26336">MTDNYYSNQQHLMLLLQFSTSHYCRKARLALGYKGIDYQVENLTPGLHILKLRPLTKGLTTVPVLMAADEIIADSTAILKYLEKVVPFPSFIPAGEKEKNQAWLLEDWLDESIGVATRFVYYNYRAGEGKAIDPSLSSQIIINIVRQQYKITPARVKLAEERLENALKILEYWQNQPYLVADKLSVADIAATALLSPLALIPSYRQKYPWLFARIGEIHQQCREKLPPGLN</sequence>
<evidence type="ECO:0000313" key="3">
    <source>
        <dbReference type="Proteomes" id="UP000278152"/>
    </source>
</evidence>
<evidence type="ECO:0000313" key="2">
    <source>
        <dbReference type="EMBL" id="BBH41709.1"/>
    </source>
</evidence>
<dbReference type="EMBL" id="AP019314">
    <property type="protein sequence ID" value="BBH41709.1"/>
    <property type="molecule type" value="Genomic_DNA"/>
</dbReference>
<name>A0A3G9K2J1_MICVR</name>
<dbReference type="InterPro" id="IPR036249">
    <property type="entry name" value="Thioredoxin-like_sf"/>
</dbReference>
<dbReference type="PROSITE" id="PS50404">
    <property type="entry name" value="GST_NTER"/>
    <property type="match status" value="1"/>
</dbReference>
<dbReference type="InterPro" id="IPR036282">
    <property type="entry name" value="Glutathione-S-Trfase_C_sf"/>
</dbReference>
<dbReference type="GO" id="GO:0006749">
    <property type="term" value="P:glutathione metabolic process"/>
    <property type="evidence" value="ECO:0007669"/>
    <property type="project" value="TreeGrafter"/>
</dbReference>
<organism evidence="2 3">
    <name type="scientific">Microcystis viridis NIES-102</name>
    <dbReference type="NCBI Taxonomy" id="213615"/>
    <lineage>
        <taxon>Bacteria</taxon>
        <taxon>Bacillati</taxon>
        <taxon>Cyanobacteriota</taxon>
        <taxon>Cyanophyceae</taxon>
        <taxon>Oscillatoriophycideae</taxon>
        <taxon>Chroococcales</taxon>
        <taxon>Microcystaceae</taxon>
        <taxon>Microcystis</taxon>
    </lineage>
</organism>
<dbReference type="Pfam" id="PF00043">
    <property type="entry name" value="GST_C"/>
    <property type="match status" value="1"/>
</dbReference>
<dbReference type="SUPFAM" id="SSF47616">
    <property type="entry name" value="GST C-terminal domain-like"/>
    <property type="match status" value="1"/>
</dbReference>